<dbReference type="PANTHER" id="PTHR43620">
    <property type="entry name" value="GLYCEROPHOSPHORYL DIESTER PHOSPHODIESTERASE"/>
    <property type="match status" value="1"/>
</dbReference>
<evidence type="ECO:0000313" key="10">
    <source>
        <dbReference type="Proteomes" id="UP000325516"/>
    </source>
</evidence>
<feature type="domain" description="GP-PDE" evidence="8">
    <location>
        <begin position="11"/>
        <end position="329"/>
    </location>
</feature>
<sequence length="329" mass="35610">MTERDSRVRTPWVIGHRGAPGHRPEHSRASYETAIRLGVDAVEPDVVLSADGVPMVLHETELSATTDVAARPEFAERRSVKVVDGARREGWFAEDFTSAELQGLRRHERWPHLRPESAAAEGGAVLTLAELIRLVDDTAVGTECALVIELKHSDHLRALGLDLERAVIDVLAEHPRPDGGVRTVMVESFEPEALRRIRAAGFAGQCALLCEGASLAEVLEQAAAAFGPVGRDGGAPVFLSIDKDLVLQHPDGAEAAVRGIRDEGWRPLVWTLRPENAFLTPRYRRGSDPAAHGDYVGEWGELVAAGVDGVFVDHPDLFARAHDPAATAV</sequence>
<dbReference type="RefSeq" id="WP_150926267.1">
    <property type="nucleotide sequence ID" value="NZ_CP044232.1"/>
</dbReference>
<comment type="similarity">
    <text evidence="1">Belongs to the glycerophosphoryl diester phosphodiesterase family.</text>
</comment>
<comment type="catalytic activity">
    <reaction evidence="6">
        <text>a sn-glycero-3-phosphodiester + H2O = an alcohol + sn-glycerol 3-phosphate + H(+)</text>
        <dbReference type="Rhea" id="RHEA:12969"/>
        <dbReference type="ChEBI" id="CHEBI:15377"/>
        <dbReference type="ChEBI" id="CHEBI:15378"/>
        <dbReference type="ChEBI" id="CHEBI:30879"/>
        <dbReference type="ChEBI" id="CHEBI:57597"/>
        <dbReference type="ChEBI" id="CHEBI:83408"/>
        <dbReference type="EC" id="3.1.4.46"/>
    </reaction>
</comment>
<protein>
    <recommendedName>
        <fullName evidence="2">glycerophosphodiester phosphodiesterase</fullName>
        <ecNumber evidence="2">3.1.4.46</ecNumber>
    </recommendedName>
</protein>
<dbReference type="AlphaFoldDB" id="A0A5J6L764"/>
<evidence type="ECO:0000256" key="5">
    <source>
        <dbReference type="ARBA" id="ARBA00022801"/>
    </source>
</evidence>
<dbReference type="PANTHER" id="PTHR43620:SF7">
    <property type="entry name" value="GLYCEROPHOSPHODIESTER PHOSPHODIESTERASE GDPD5-RELATED"/>
    <property type="match status" value="1"/>
</dbReference>
<evidence type="ECO:0000256" key="7">
    <source>
        <dbReference type="SAM" id="MobiDB-lite"/>
    </source>
</evidence>
<evidence type="ECO:0000256" key="1">
    <source>
        <dbReference type="ARBA" id="ARBA00007277"/>
    </source>
</evidence>
<reference evidence="10" key="1">
    <citation type="submission" date="2019-09" db="EMBL/GenBank/DDBJ databases">
        <title>Mumia zhuanghuii sp. nov. isolated from the intestinal contents of plateau pika (Ochotona curzoniae) in the Qinghai-Tibet plateau of China.</title>
        <authorList>
            <person name="Tian Z."/>
        </authorList>
    </citation>
    <scope>NUCLEOTIDE SEQUENCE [LARGE SCALE GENOMIC DNA]</scope>
    <source>
        <strain evidence="10">L-031</strain>
    </source>
</reference>
<dbReference type="GO" id="GO:0006071">
    <property type="term" value="P:glycerol metabolic process"/>
    <property type="evidence" value="ECO:0007669"/>
    <property type="project" value="UniProtKB-KW"/>
</dbReference>
<evidence type="ECO:0000259" key="8">
    <source>
        <dbReference type="PROSITE" id="PS51704"/>
    </source>
</evidence>
<dbReference type="GO" id="GO:0042597">
    <property type="term" value="C:periplasmic space"/>
    <property type="evidence" value="ECO:0007669"/>
    <property type="project" value="TreeGrafter"/>
</dbReference>
<dbReference type="PROSITE" id="PS51704">
    <property type="entry name" value="GP_PDE"/>
    <property type="match status" value="1"/>
</dbReference>
<dbReference type="InterPro" id="IPR017946">
    <property type="entry name" value="PLC-like_Pdiesterase_TIM-brl"/>
</dbReference>
<evidence type="ECO:0000313" key="9">
    <source>
        <dbReference type="EMBL" id="QEW04278.1"/>
    </source>
</evidence>
<dbReference type="KEGG" id="mlz:F6J85_15055"/>
<keyword evidence="10" id="KW-1185">Reference proteome</keyword>
<evidence type="ECO:0000256" key="6">
    <source>
        <dbReference type="ARBA" id="ARBA00047512"/>
    </source>
</evidence>
<dbReference type="Gene3D" id="3.20.20.190">
    <property type="entry name" value="Phosphatidylinositol (PI) phosphodiesterase"/>
    <property type="match status" value="1"/>
</dbReference>
<evidence type="ECO:0000256" key="3">
    <source>
        <dbReference type="ARBA" id="ARBA00022729"/>
    </source>
</evidence>
<keyword evidence="5" id="KW-0378">Hydrolase</keyword>
<dbReference type="InterPro" id="IPR030395">
    <property type="entry name" value="GP_PDE_dom"/>
</dbReference>
<dbReference type="EC" id="3.1.4.46" evidence="2"/>
<dbReference type="GO" id="GO:0006629">
    <property type="term" value="P:lipid metabolic process"/>
    <property type="evidence" value="ECO:0007669"/>
    <property type="project" value="InterPro"/>
</dbReference>
<proteinExistence type="inferred from homology"/>
<accession>A0A5J6L764</accession>
<feature type="region of interest" description="Disordered" evidence="7">
    <location>
        <begin position="1"/>
        <end position="27"/>
    </location>
</feature>
<dbReference type="Pfam" id="PF03009">
    <property type="entry name" value="GDPD"/>
    <property type="match status" value="1"/>
</dbReference>
<gene>
    <name evidence="9" type="ORF">F6J85_15055</name>
</gene>
<evidence type="ECO:0000256" key="2">
    <source>
        <dbReference type="ARBA" id="ARBA00012247"/>
    </source>
</evidence>
<keyword evidence="4" id="KW-0319">Glycerol metabolism</keyword>
<organism evidence="9 10">
    <name type="scientific">Microbacterium lushaniae</name>
    <dbReference type="NCBI Taxonomy" id="2614639"/>
    <lineage>
        <taxon>Bacteria</taxon>
        <taxon>Bacillati</taxon>
        <taxon>Actinomycetota</taxon>
        <taxon>Actinomycetes</taxon>
        <taxon>Micrococcales</taxon>
        <taxon>Microbacteriaceae</taxon>
        <taxon>Microbacterium</taxon>
    </lineage>
</organism>
<dbReference type="SUPFAM" id="SSF51695">
    <property type="entry name" value="PLC-like phosphodiesterases"/>
    <property type="match status" value="1"/>
</dbReference>
<dbReference type="GO" id="GO:0008889">
    <property type="term" value="F:glycerophosphodiester phosphodiesterase activity"/>
    <property type="evidence" value="ECO:0007669"/>
    <property type="project" value="UniProtKB-EC"/>
</dbReference>
<name>A0A5J6L764_9MICO</name>
<keyword evidence="3" id="KW-0732">Signal</keyword>
<dbReference type="EMBL" id="CP044232">
    <property type="protein sequence ID" value="QEW04278.1"/>
    <property type="molecule type" value="Genomic_DNA"/>
</dbReference>
<dbReference type="Proteomes" id="UP000325516">
    <property type="component" value="Chromosome"/>
</dbReference>
<evidence type="ECO:0000256" key="4">
    <source>
        <dbReference type="ARBA" id="ARBA00022798"/>
    </source>
</evidence>